<sequence length="176" mass="19732">MLLAVKHLTRAAQRVGTYVEPELSGVTLHYSRSVKVSSRLGSLRKMRLLSARTRRQLSSRMRYTTESSEHICRFRETRNPAFHHRVIDDQPIGTGRAGAGACAADWLAGAAIMSTTVLCSINRERVNDVHTARPAADYEKLQRPVRQVPAAPFAERRCTRCTIPAIGKHYKLHVLS</sequence>
<reference evidence="1 2" key="1">
    <citation type="journal article" date="2019" name="Commun. Biol.">
        <title>The bagworm genome reveals a unique fibroin gene that provides high tensile strength.</title>
        <authorList>
            <person name="Kono N."/>
            <person name="Nakamura H."/>
            <person name="Ohtoshi R."/>
            <person name="Tomita M."/>
            <person name="Numata K."/>
            <person name="Arakawa K."/>
        </authorList>
    </citation>
    <scope>NUCLEOTIDE SEQUENCE [LARGE SCALE GENOMIC DNA]</scope>
</reference>
<organism evidence="1 2">
    <name type="scientific">Eumeta variegata</name>
    <name type="common">Bagworm moth</name>
    <name type="synonym">Eumeta japonica</name>
    <dbReference type="NCBI Taxonomy" id="151549"/>
    <lineage>
        <taxon>Eukaryota</taxon>
        <taxon>Metazoa</taxon>
        <taxon>Ecdysozoa</taxon>
        <taxon>Arthropoda</taxon>
        <taxon>Hexapoda</taxon>
        <taxon>Insecta</taxon>
        <taxon>Pterygota</taxon>
        <taxon>Neoptera</taxon>
        <taxon>Endopterygota</taxon>
        <taxon>Lepidoptera</taxon>
        <taxon>Glossata</taxon>
        <taxon>Ditrysia</taxon>
        <taxon>Tineoidea</taxon>
        <taxon>Psychidae</taxon>
        <taxon>Oiketicinae</taxon>
        <taxon>Eumeta</taxon>
    </lineage>
</organism>
<accession>A0A4C1V4B6</accession>
<evidence type="ECO:0000313" key="1">
    <source>
        <dbReference type="EMBL" id="GBP33621.1"/>
    </source>
</evidence>
<evidence type="ECO:0000313" key="2">
    <source>
        <dbReference type="Proteomes" id="UP000299102"/>
    </source>
</evidence>
<dbReference type="EMBL" id="BGZK01000276">
    <property type="protein sequence ID" value="GBP33621.1"/>
    <property type="molecule type" value="Genomic_DNA"/>
</dbReference>
<comment type="caution">
    <text evidence="1">The sequence shown here is derived from an EMBL/GenBank/DDBJ whole genome shotgun (WGS) entry which is preliminary data.</text>
</comment>
<dbReference type="Proteomes" id="UP000299102">
    <property type="component" value="Unassembled WGS sequence"/>
</dbReference>
<proteinExistence type="predicted"/>
<keyword evidence="2" id="KW-1185">Reference proteome</keyword>
<dbReference type="AlphaFoldDB" id="A0A4C1V4B6"/>
<name>A0A4C1V4B6_EUMVA</name>
<protein>
    <submittedName>
        <fullName evidence="1">Uncharacterized protein</fullName>
    </submittedName>
</protein>
<gene>
    <name evidence="1" type="ORF">EVAR_32119_1</name>
</gene>